<evidence type="ECO:0000313" key="2">
    <source>
        <dbReference type="Proteomes" id="UP000655366"/>
    </source>
</evidence>
<organism evidence="1 2">
    <name type="scientific">Arthrobacter terrae</name>
    <dbReference type="NCBI Taxonomy" id="2935737"/>
    <lineage>
        <taxon>Bacteria</taxon>
        <taxon>Bacillati</taxon>
        <taxon>Actinomycetota</taxon>
        <taxon>Actinomycetes</taxon>
        <taxon>Micrococcales</taxon>
        <taxon>Micrococcaceae</taxon>
        <taxon>Arthrobacter</taxon>
    </lineage>
</organism>
<accession>A0A931G4C4</accession>
<name>A0A931G4C4_9MICC</name>
<dbReference type="Proteomes" id="UP000655366">
    <property type="component" value="Unassembled WGS sequence"/>
</dbReference>
<protein>
    <submittedName>
        <fullName evidence="1">Uncharacterized protein</fullName>
    </submittedName>
</protein>
<reference evidence="1 2" key="1">
    <citation type="submission" date="2020-11" db="EMBL/GenBank/DDBJ databases">
        <title>Arthrobacter antarcticus sp. nov., isolated from Antarctic Soil.</title>
        <authorList>
            <person name="Li J."/>
        </authorList>
    </citation>
    <scope>NUCLEOTIDE SEQUENCE [LARGE SCALE GENOMIC DNA]</scope>
    <source>
        <strain evidence="1 2">Z1-20</strain>
    </source>
</reference>
<sequence length="95" mass="10910">MPTEARSRVIAVERTVNHPLQDTADAYADATGYIDQLPEQTENFRADQLRTSFRRNGSTLMGLRGPEREYVIDRSIQSVLEIGFILGDLQNDWRR</sequence>
<dbReference type="AlphaFoldDB" id="A0A931G4C4"/>
<keyword evidence="2" id="KW-1185">Reference proteome</keyword>
<comment type="caution">
    <text evidence="1">The sequence shown here is derived from an EMBL/GenBank/DDBJ whole genome shotgun (WGS) entry which is preliminary data.</text>
</comment>
<gene>
    <name evidence="1" type="ORF">IV500_04385</name>
</gene>
<proteinExistence type="predicted"/>
<dbReference type="RefSeq" id="WP_196395612.1">
    <property type="nucleotide sequence ID" value="NZ_JADNYM010000005.1"/>
</dbReference>
<evidence type="ECO:0000313" key="1">
    <source>
        <dbReference type="EMBL" id="MBG0738658.1"/>
    </source>
</evidence>
<dbReference type="EMBL" id="JADNYM010000005">
    <property type="protein sequence ID" value="MBG0738658.1"/>
    <property type="molecule type" value="Genomic_DNA"/>
</dbReference>